<proteinExistence type="inferred from homology"/>
<comment type="similarity">
    <text evidence="2">Belongs to the MAK10 family.</text>
</comment>
<gene>
    <name evidence="6" type="primary">KNAG0B03730</name>
    <name evidence="6" type="ordered locus">KNAG_0B03730</name>
</gene>
<evidence type="ECO:0000256" key="3">
    <source>
        <dbReference type="ARBA" id="ARBA00022490"/>
    </source>
</evidence>
<keyword evidence="3" id="KW-0963">Cytoplasm</keyword>
<dbReference type="OrthoDB" id="269405at2759"/>
<dbReference type="KEGG" id="kng:KNAG_0B03730"/>
<dbReference type="GeneID" id="34524464"/>
<accession>J7S3N0</accession>
<evidence type="ECO:0000259" key="4">
    <source>
        <dbReference type="Pfam" id="PF04112"/>
    </source>
</evidence>
<dbReference type="PANTHER" id="PTHR21373:SF0">
    <property type="entry name" value="N-ALPHA-ACETYLTRANSFERASE 35, NATC AUXILIARY SUBUNIT"/>
    <property type="match status" value="1"/>
</dbReference>
<dbReference type="GO" id="GO:0031417">
    <property type="term" value="C:NatC complex"/>
    <property type="evidence" value="ECO:0007669"/>
    <property type="project" value="EnsemblFungi"/>
</dbReference>
<dbReference type="Pfam" id="PF25789">
    <property type="entry name" value="TPR_NAA35"/>
    <property type="match status" value="1"/>
</dbReference>
<evidence type="ECO:0000256" key="1">
    <source>
        <dbReference type="ARBA" id="ARBA00004496"/>
    </source>
</evidence>
<dbReference type="InterPro" id="IPR007244">
    <property type="entry name" value="Naa35_N"/>
</dbReference>
<evidence type="ECO:0000256" key="2">
    <source>
        <dbReference type="ARBA" id="ARBA00006289"/>
    </source>
</evidence>
<feature type="domain" description="NAA35-like N-terminal" evidence="4">
    <location>
        <begin position="48"/>
        <end position="209"/>
    </location>
</feature>
<dbReference type="eggNOG" id="KOG2343">
    <property type="taxonomic scope" value="Eukaryota"/>
</dbReference>
<dbReference type="OMA" id="QMEWIVQ"/>
<dbReference type="InterPro" id="IPR057982">
    <property type="entry name" value="TPR_NAA35"/>
</dbReference>
<sequence>MGASEEKSVLDAHLLNGLDKLSVRHGDGIEMVNVTENLRELCKRLNAQSIIKVHSSDLFQGTHALEVNNPKLDSHLIVLSEEELSLSCDCAHGANDVERLQYVTSIADRLLRSVITWLNEYQSLPATLLSCRYVEEFLIRNSQRDKALFKFNTDCIYYDQILTNIIAAICYFAAFVKSLLLRAVIFEEEDLNFNSMGLQSFDIMPPQKLILSELQKSLDLISDDSSPMAVHLGHILKAVRCLVHIEDVLTVYSTSTAYLDELIELARSLQSHTLKLEPPAGSFSMGIQKRRSNQFPPKNIVEPDNNYLGFIHMANSIKTVLRVSEADTAVETFQFAYFFNKLKQQHVLARAIFPLFLVRDNQNILGRYSIEDFLFSHLMEYSLMGTQVSEKMQSSPEVFQVLTPALKECANALFDWYQNASQNTARYRQGYNRQLIVWDSVQAQLETAELNFISAEIHDEVISGSDTVATPLMPYASWVFTLKVMVMIEFTLKGFDLDVYKPYEGYDMFWYVSYLAFHLDSCLIKIHCFIMNRIDRIHAMNKKMKKMKAGPKKSKLKEDYQELMSTEMGQLQTNKQYLNYLIAHTKIHRSLSMFQTLQFALLKSHGVIDNKPPMLNQFANAELIHSLRFKPFSSIGVPELPSYAEFESTINRFVVDGEPGSANFVAEVETNMILMEKESATAEEAAKGIIRAIEANDKNGEMFTGTKLVKQESLEYFGELLNSAHAMNINAKDNLKKLKVDPSAAAKRFAVTLKHQSGMSSFYPLFTVVEKKSRRTSCN</sequence>
<reference evidence="7" key="2">
    <citation type="submission" date="2012-08" db="EMBL/GenBank/DDBJ databases">
        <title>Genome sequence of Kazachstania naganishii.</title>
        <authorList>
            <person name="Gordon J.L."/>
            <person name="Armisen D."/>
            <person name="Proux-Wera E."/>
            <person name="OhEigeartaigh S.S."/>
            <person name="Byrne K.P."/>
            <person name="Wolfe K.H."/>
        </authorList>
    </citation>
    <scope>NUCLEOTIDE SEQUENCE [LARGE SCALE GENOMIC DNA]</scope>
    <source>
        <strain evidence="7">ATCC MYA-139 / BCRC 22969 / CBS 8797 / CCRC 22969 / KCTC 17520 / NBRC 10181 / NCYC 3082</strain>
    </source>
</reference>
<dbReference type="Proteomes" id="UP000006310">
    <property type="component" value="Chromosome 2"/>
</dbReference>
<dbReference type="STRING" id="1071383.J7S3N0"/>
<evidence type="ECO:0000259" key="5">
    <source>
        <dbReference type="Pfam" id="PF25789"/>
    </source>
</evidence>
<feature type="domain" description="NAA35-like TPR repeats" evidence="5">
    <location>
        <begin position="320"/>
        <end position="649"/>
    </location>
</feature>
<dbReference type="InterPro" id="IPR057983">
    <property type="entry name" value="NAA35-like_N"/>
</dbReference>
<organism evidence="6 7">
    <name type="scientific">Huiozyma naganishii (strain ATCC MYA-139 / BCRC 22969 / CBS 8797 / KCTC 17520 / NBRC 10181 / NCYC 3082 / Yp74L-3)</name>
    <name type="common">Yeast</name>
    <name type="synonym">Kazachstania naganishii</name>
    <dbReference type="NCBI Taxonomy" id="1071383"/>
    <lineage>
        <taxon>Eukaryota</taxon>
        <taxon>Fungi</taxon>
        <taxon>Dikarya</taxon>
        <taxon>Ascomycota</taxon>
        <taxon>Saccharomycotina</taxon>
        <taxon>Saccharomycetes</taxon>
        <taxon>Saccharomycetales</taxon>
        <taxon>Saccharomycetaceae</taxon>
        <taxon>Huiozyma</taxon>
    </lineage>
</organism>
<dbReference type="RefSeq" id="XP_022463060.1">
    <property type="nucleotide sequence ID" value="XM_022606357.1"/>
</dbReference>
<protein>
    <submittedName>
        <fullName evidence="6">Uncharacterized protein</fullName>
    </submittedName>
</protein>
<dbReference type="PANTHER" id="PTHR21373">
    <property type="entry name" value="GLUCOSE REPRESSIBLE PROTEIN MAK10"/>
    <property type="match status" value="1"/>
</dbReference>
<dbReference type="Pfam" id="PF04112">
    <property type="entry name" value="Mak10"/>
    <property type="match status" value="1"/>
</dbReference>
<dbReference type="GO" id="GO:0004596">
    <property type="term" value="F:protein-N-terminal amino-acid acetyltransferase activity"/>
    <property type="evidence" value="ECO:0007669"/>
    <property type="project" value="EnsemblFungi"/>
</dbReference>
<evidence type="ECO:0000313" key="7">
    <source>
        <dbReference type="Proteomes" id="UP000006310"/>
    </source>
</evidence>
<name>J7S3N0_HUIN7</name>
<keyword evidence="7" id="KW-1185">Reference proteome</keyword>
<dbReference type="GO" id="GO:0016236">
    <property type="term" value="P:macroautophagy"/>
    <property type="evidence" value="ECO:0007669"/>
    <property type="project" value="EnsemblFungi"/>
</dbReference>
<dbReference type="HOGENOM" id="CLU_022669_1_0_1"/>
<evidence type="ECO:0000313" key="6">
    <source>
        <dbReference type="EMBL" id="CCK68814.1"/>
    </source>
</evidence>
<dbReference type="EMBL" id="HE978315">
    <property type="protein sequence ID" value="CCK68814.1"/>
    <property type="molecule type" value="Genomic_DNA"/>
</dbReference>
<reference evidence="6 7" key="1">
    <citation type="journal article" date="2011" name="Proc. Natl. Acad. Sci. U.S.A.">
        <title>Evolutionary erosion of yeast sex chromosomes by mating-type switching accidents.</title>
        <authorList>
            <person name="Gordon J.L."/>
            <person name="Armisen D."/>
            <person name="Proux-Wera E."/>
            <person name="Oheigeartaigh S.S."/>
            <person name="Byrne K.P."/>
            <person name="Wolfe K.H."/>
        </authorList>
    </citation>
    <scope>NUCLEOTIDE SEQUENCE [LARGE SCALE GENOMIC DNA]</scope>
    <source>
        <strain evidence="7">ATCC MYA-139 / BCRC 22969 / CBS 8797 / CCRC 22969 / KCTC 17520 / NBRC 10181 / NCYC 3082</strain>
    </source>
</reference>
<dbReference type="AlphaFoldDB" id="J7S3N0"/>
<comment type="subcellular location">
    <subcellularLocation>
        <location evidence="1">Cytoplasm</location>
    </subcellularLocation>
</comment>